<dbReference type="PROSITE" id="PS50279">
    <property type="entry name" value="BPTI_KUNITZ_2"/>
    <property type="match status" value="1"/>
</dbReference>
<reference evidence="6 7" key="3">
    <citation type="submission" date="2018-12" db="EMBL/GenBank/DDBJ databases">
        <title>G10K-VGP greater horseshoe bat female genome, primary haplotype.</title>
        <authorList>
            <person name="Teeling E."/>
            <person name="Myers G."/>
            <person name="Vernes S."/>
            <person name="Pippel M."/>
            <person name="Winkler S."/>
            <person name="Fedrigo O."/>
            <person name="Rhie A."/>
            <person name="Koren S."/>
            <person name="Phillippy A."/>
            <person name="Lewin H."/>
            <person name="Damas J."/>
            <person name="Howe K."/>
            <person name="Mountcastle J."/>
            <person name="Jarvis E.D."/>
        </authorList>
    </citation>
    <scope>NUCLEOTIDE SEQUENCE [LARGE SCALE GENOMIC DNA]</scope>
</reference>
<sequence length="227" mass="25450">MDPLCLSAALLIFLNIQAAGAQGSDTVSPSQRRPVFCLEPPYKGPGRAVLPRFFFNTRSGFCEAFVFGGGRAKLNNFLTKDECTRVCSGRKPAFETQYQLELQAQPALKDKPVDKTQDKGPACRHLEPENQDGDGDSDLKDDDDEEDEKPEDEKPENQDGDGDSDLKDDDDEEDEKPEDEKPENQDGDGDSDLKEDDHEEDEKPEDEKPEDQDDDDDYEDEDEEPQG</sequence>
<dbReference type="OrthoDB" id="4473401at2759"/>
<dbReference type="Proteomes" id="UP000472240">
    <property type="component" value="Chromosome 23"/>
</dbReference>
<keyword evidence="7" id="KW-1185">Reference proteome</keyword>
<evidence type="ECO:0000259" key="4">
    <source>
        <dbReference type="PROSITE" id="PS50279"/>
    </source>
</evidence>
<dbReference type="SMART" id="SM00131">
    <property type="entry name" value="KU"/>
    <property type="match status" value="1"/>
</dbReference>
<dbReference type="CDD" id="cd22592">
    <property type="entry name" value="Kunitz_BPTI"/>
    <property type="match status" value="1"/>
</dbReference>
<gene>
    <name evidence="6" type="primary">LOC117016112</name>
    <name evidence="5" type="ORF">mRhiFer1_009253</name>
</gene>
<dbReference type="PANTHER" id="PTHR10083">
    <property type="entry name" value="KUNITZ-TYPE PROTEASE INHIBITOR-RELATED"/>
    <property type="match status" value="1"/>
</dbReference>
<dbReference type="InterPro" id="IPR036880">
    <property type="entry name" value="Kunitz_BPTI_sf"/>
</dbReference>
<dbReference type="RefSeq" id="XP_032951098.1">
    <property type="nucleotide sequence ID" value="XM_033095207.1"/>
</dbReference>
<dbReference type="Ensembl" id="ENSRFET00010032674.1">
    <property type="protein sequence ID" value="ENSRFEP00010030118.1"/>
    <property type="gene ID" value="ENSRFEG00010019975.1"/>
</dbReference>
<feature type="compositionally biased region" description="Acidic residues" evidence="2">
    <location>
        <begin position="197"/>
        <end position="227"/>
    </location>
</feature>
<dbReference type="EMBL" id="JACAGC010000023">
    <property type="protein sequence ID" value="KAF6284500.1"/>
    <property type="molecule type" value="Genomic_DNA"/>
</dbReference>
<evidence type="ECO:0000313" key="7">
    <source>
        <dbReference type="Proteomes" id="UP000472240"/>
    </source>
</evidence>
<evidence type="ECO:0000256" key="2">
    <source>
        <dbReference type="SAM" id="MobiDB-lite"/>
    </source>
</evidence>
<organism evidence="6 7">
    <name type="scientific">Rhinolophus ferrumequinum</name>
    <name type="common">Greater horseshoe bat</name>
    <dbReference type="NCBI Taxonomy" id="59479"/>
    <lineage>
        <taxon>Eukaryota</taxon>
        <taxon>Metazoa</taxon>
        <taxon>Chordata</taxon>
        <taxon>Craniata</taxon>
        <taxon>Vertebrata</taxon>
        <taxon>Euteleostomi</taxon>
        <taxon>Mammalia</taxon>
        <taxon>Eutheria</taxon>
        <taxon>Laurasiatheria</taxon>
        <taxon>Chiroptera</taxon>
        <taxon>Yinpterochiroptera</taxon>
        <taxon>Rhinolophoidea</taxon>
        <taxon>Rhinolophidae</taxon>
        <taxon>Rhinolophinae</taxon>
        <taxon>Rhinolophus</taxon>
    </lineage>
</organism>
<dbReference type="Proteomes" id="UP000585614">
    <property type="component" value="Unassembled WGS sequence"/>
</dbReference>
<keyword evidence="3" id="KW-0732">Signal</keyword>
<reference evidence="6" key="5">
    <citation type="submission" date="2025-05" db="UniProtKB">
        <authorList>
            <consortium name="Ensembl"/>
        </authorList>
    </citation>
    <scope>IDENTIFICATION</scope>
</reference>
<reference evidence="6 7" key="2">
    <citation type="journal article" date="2018" name="Annu Rev Anim Biosci">
        <title>Bat Biology, Genomes, and the Bat1K Project: To Generate Chromosome-Level Genomes for All Living Bat Species.</title>
        <authorList>
            <person name="Teeling E.C."/>
            <person name="Vernes S.C."/>
            <person name="Davalos L.M."/>
            <person name="Ray D.A."/>
            <person name="Gilbert M.T.P."/>
            <person name="Myers E."/>
        </authorList>
    </citation>
    <scope>NUCLEOTIDE SEQUENCE</scope>
</reference>
<dbReference type="PANTHER" id="PTHR10083:SF373">
    <property type="entry name" value="SERINE PEPTIDASE INHIBITOR, KUNITZ TYPE, 2"/>
    <property type="match status" value="1"/>
</dbReference>
<feature type="compositionally biased region" description="Acidic residues" evidence="2">
    <location>
        <begin position="129"/>
        <end position="150"/>
    </location>
</feature>
<reference evidence="5 8" key="4">
    <citation type="journal article" date="2020" name="Nature">
        <title>Six reference-quality genomes reveal evolution of bat adaptations.</title>
        <authorList>
            <person name="Jebb D."/>
            <person name="Huang Z."/>
            <person name="Pippel M."/>
            <person name="Hughes G.M."/>
            <person name="Lavrichenko K."/>
            <person name="Devanna P."/>
            <person name="Winkler S."/>
            <person name="Jermiin L.S."/>
            <person name="Skirmuntt E.C."/>
            <person name="Katzourakis A."/>
            <person name="Burkitt-Gray L."/>
            <person name="Ray D.A."/>
            <person name="Sullivan K.A.M."/>
            <person name="Roscito J.G."/>
            <person name="Kirilenko B.M."/>
            <person name="Davalos L.M."/>
            <person name="Corthals A.P."/>
            <person name="Power M.L."/>
            <person name="Jones G."/>
            <person name="Ransome R.D."/>
            <person name="Dechmann D.K.N."/>
            <person name="Locatelli A.G."/>
            <person name="Puechmaille S.J."/>
            <person name="Fedrigo O."/>
            <person name="Jarvis E.D."/>
            <person name="Hiller M."/>
            <person name="Vernes S.C."/>
            <person name="Myers E.W."/>
            <person name="Teeling E.C."/>
        </authorList>
    </citation>
    <scope>NUCLEOTIDE SEQUENCE [LARGE SCALE GENOMIC DNA]</scope>
    <source>
        <strain evidence="5">MRhiFer1</strain>
        <tissue evidence="5">Lung</tissue>
    </source>
</reference>
<dbReference type="SUPFAM" id="SSF57362">
    <property type="entry name" value="BPTI-like"/>
    <property type="match status" value="1"/>
</dbReference>
<proteinExistence type="predicted"/>
<feature type="domain" description="BPTI/Kunitz inhibitor" evidence="4">
    <location>
        <begin position="37"/>
        <end position="87"/>
    </location>
</feature>
<dbReference type="Gene3D" id="4.10.410.10">
    <property type="entry name" value="Pancreatic trypsin inhibitor Kunitz domain"/>
    <property type="match status" value="1"/>
</dbReference>
<evidence type="ECO:0000313" key="5">
    <source>
        <dbReference type="EMBL" id="KAF6284500.1"/>
    </source>
</evidence>
<evidence type="ECO:0000256" key="3">
    <source>
        <dbReference type="SAM" id="SignalP"/>
    </source>
</evidence>
<keyword evidence="1" id="KW-1015">Disulfide bond</keyword>
<evidence type="ECO:0000256" key="1">
    <source>
        <dbReference type="ARBA" id="ARBA00023157"/>
    </source>
</evidence>
<evidence type="ECO:0000313" key="6">
    <source>
        <dbReference type="Ensembl" id="ENSRFEP00010030118.1"/>
    </source>
</evidence>
<dbReference type="KEGG" id="rfq:117016112"/>
<name>A0A671G2H5_RHIFE</name>
<dbReference type="GeneTree" id="ENSGT01150000289473"/>
<dbReference type="InterPro" id="IPR050098">
    <property type="entry name" value="TFPI/VKTCI-like"/>
</dbReference>
<dbReference type="AlphaFoldDB" id="A0A671G2H5"/>
<feature type="compositionally biased region" description="Acidic residues" evidence="2">
    <location>
        <begin position="158"/>
        <end position="177"/>
    </location>
</feature>
<dbReference type="GO" id="GO:0005615">
    <property type="term" value="C:extracellular space"/>
    <property type="evidence" value="ECO:0007669"/>
    <property type="project" value="TreeGrafter"/>
</dbReference>
<feature type="compositionally biased region" description="Basic and acidic residues" evidence="2">
    <location>
        <begin position="108"/>
        <end position="118"/>
    </location>
</feature>
<feature type="signal peptide" evidence="3">
    <location>
        <begin position="1"/>
        <end position="21"/>
    </location>
</feature>
<dbReference type="InterPro" id="IPR002223">
    <property type="entry name" value="Kunitz_BPTI"/>
</dbReference>
<reference evidence="6 7" key="1">
    <citation type="journal article" date="2015" name="Annu Rev Anim Biosci">
        <title>The Genome 10K Project: a way forward.</title>
        <authorList>
            <person name="Koepfli K.P."/>
            <person name="Paten B."/>
            <person name="O'Brien S.J."/>
            <person name="Koepfli K.P."/>
            <person name="Paten B."/>
            <person name="Antunes A."/>
            <person name="Belov K."/>
            <person name="Bustamante C."/>
            <person name="Castoe T.A."/>
            <person name="Clawson H."/>
            <person name="Crawford A.J."/>
            <person name="Diekhans M."/>
            <person name="Distel D."/>
            <person name="Durbin R."/>
            <person name="Earl D."/>
            <person name="Fujita M.K."/>
            <person name="Gamble T."/>
            <person name="Georges A."/>
            <person name="Gemmell N."/>
            <person name="Gilbert M.T."/>
            <person name="Graves J.M."/>
            <person name="Green R.E."/>
            <person name="Hickey G."/>
            <person name="Jarvis E.D."/>
            <person name="Johnson W."/>
            <person name="Komissarov A."/>
            <person name="Korf I."/>
            <person name="Kuhn R."/>
            <person name="Larkin D.M."/>
            <person name="Lewin H."/>
            <person name="Lopez J.V."/>
            <person name="Ma J."/>
            <person name="Marques-Bonet T."/>
            <person name="Miller W."/>
            <person name="Murphy R."/>
            <person name="Pevzner P."/>
            <person name="Shapiro B."/>
            <person name="Steiner C."/>
            <person name="Tamazian G."/>
            <person name="Venkatesh B."/>
            <person name="Wang J."/>
            <person name="Wayne R."/>
            <person name="Wiley E."/>
            <person name="Yang H."/>
            <person name="Zhang G."/>
            <person name="Haussler D."/>
            <person name="Ryder O."/>
            <person name="O'Brien S.J."/>
        </authorList>
    </citation>
    <scope>NUCLEOTIDE SEQUENCE</scope>
</reference>
<evidence type="ECO:0000313" key="8">
    <source>
        <dbReference type="Proteomes" id="UP000585614"/>
    </source>
</evidence>
<accession>A0A671G2H5</accession>
<protein>
    <recommendedName>
        <fullName evidence="4">BPTI/Kunitz inhibitor domain-containing protein</fullName>
    </recommendedName>
</protein>
<feature type="chain" id="PRO_5044626900" description="BPTI/Kunitz inhibitor domain-containing protein" evidence="3">
    <location>
        <begin position="22"/>
        <end position="227"/>
    </location>
</feature>
<dbReference type="Pfam" id="PF00014">
    <property type="entry name" value="Kunitz_BPTI"/>
    <property type="match status" value="1"/>
</dbReference>
<dbReference type="GeneID" id="117016112"/>
<feature type="region of interest" description="Disordered" evidence="2">
    <location>
        <begin position="105"/>
        <end position="227"/>
    </location>
</feature>
<dbReference type="GO" id="GO:0004867">
    <property type="term" value="F:serine-type endopeptidase inhibitor activity"/>
    <property type="evidence" value="ECO:0007669"/>
    <property type="project" value="InterPro"/>
</dbReference>